<gene>
    <name evidence="3" type="ORF">DD237_000240</name>
    <name evidence="2" type="ORF">DD238_006190</name>
</gene>
<dbReference type="GO" id="GO:0004484">
    <property type="term" value="F:mRNA guanylyltransferase activity"/>
    <property type="evidence" value="ECO:0007669"/>
    <property type="project" value="InterPro"/>
</dbReference>
<dbReference type="AlphaFoldDB" id="A0A3M6VA29"/>
<keyword evidence="4" id="KW-1185">Reference proteome</keyword>
<dbReference type="VEuPathDB" id="FungiDB:DD237_000240"/>
<evidence type="ECO:0000313" key="3">
    <source>
        <dbReference type="EMBL" id="RQM14045.1"/>
    </source>
</evidence>
<evidence type="ECO:0000313" key="2">
    <source>
        <dbReference type="EMBL" id="RMX63062.1"/>
    </source>
</evidence>
<dbReference type="EMBL" id="QKXF01000221">
    <property type="protein sequence ID" value="RQM14045.1"/>
    <property type="molecule type" value="Genomic_DNA"/>
</dbReference>
<evidence type="ECO:0000259" key="1">
    <source>
        <dbReference type="Pfam" id="PF01331"/>
    </source>
</evidence>
<accession>A0A3M6VA29</accession>
<reference evidence="4 5" key="1">
    <citation type="submission" date="2018-06" db="EMBL/GenBank/DDBJ databases">
        <title>Comparative genomics of downy mildews reveals potential adaptations to biotrophy.</title>
        <authorList>
            <person name="Fletcher K."/>
            <person name="Klosterman S.J."/>
            <person name="Derevnina L."/>
            <person name="Martin F."/>
            <person name="Koike S."/>
            <person name="Reyes Chin-Wo S."/>
            <person name="Mou B."/>
            <person name="Michelmore R."/>
        </authorList>
    </citation>
    <scope>NUCLEOTIDE SEQUENCE [LARGE SCALE GENOMIC DNA]</scope>
    <source>
        <strain evidence="3 5">R13</strain>
        <strain evidence="2 4">R14</strain>
    </source>
</reference>
<evidence type="ECO:0000313" key="4">
    <source>
        <dbReference type="Proteomes" id="UP000282087"/>
    </source>
</evidence>
<dbReference type="Gene3D" id="3.30.1490.430">
    <property type="match status" value="1"/>
</dbReference>
<evidence type="ECO:0000313" key="5">
    <source>
        <dbReference type="Proteomes" id="UP000286097"/>
    </source>
</evidence>
<dbReference type="GO" id="GO:0005524">
    <property type="term" value="F:ATP binding"/>
    <property type="evidence" value="ECO:0007669"/>
    <property type="project" value="InterPro"/>
</dbReference>
<dbReference type="EMBL" id="QLLG01000456">
    <property type="protein sequence ID" value="RMX63062.1"/>
    <property type="molecule type" value="Genomic_DNA"/>
</dbReference>
<organism evidence="2 4">
    <name type="scientific">Peronospora effusa</name>
    <dbReference type="NCBI Taxonomy" id="542832"/>
    <lineage>
        <taxon>Eukaryota</taxon>
        <taxon>Sar</taxon>
        <taxon>Stramenopiles</taxon>
        <taxon>Oomycota</taxon>
        <taxon>Peronosporomycetes</taxon>
        <taxon>Peronosporales</taxon>
        <taxon>Peronosporaceae</taxon>
        <taxon>Peronospora</taxon>
    </lineage>
</organism>
<dbReference type="Proteomes" id="UP000282087">
    <property type="component" value="Unassembled WGS sequence"/>
</dbReference>
<dbReference type="STRING" id="542832.A0A3M6VA29"/>
<dbReference type="GO" id="GO:0006370">
    <property type="term" value="P:7-methylguanosine mRNA capping"/>
    <property type="evidence" value="ECO:0007669"/>
    <property type="project" value="InterPro"/>
</dbReference>
<dbReference type="InterPro" id="IPR001339">
    <property type="entry name" value="mRNA_cap_enzyme_adenylation"/>
</dbReference>
<name>A0A3M6VA29_9STRA</name>
<protein>
    <recommendedName>
        <fullName evidence="1">mRNA capping enzyme adenylation domain-containing protein</fullName>
    </recommendedName>
</protein>
<dbReference type="Proteomes" id="UP000286097">
    <property type="component" value="Unassembled WGS sequence"/>
</dbReference>
<feature type="domain" description="mRNA capping enzyme adenylation" evidence="1">
    <location>
        <begin position="3"/>
        <end position="59"/>
    </location>
</feature>
<dbReference type="SUPFAM" id="SSF56091">
    <property type="entry name" value="DNA ligase/mRNA capping enzyme, catalytic domain"/>
    <property type="match status" value="1"/>
</dbReference>
<dbReference type="Pfam" id="PF01331">
    <property type="entry name" value="mRNA_cap_enzyme"/>
    <property type="match status" value="1"/>
</dbReference>
<proteinExistence type="predicted"/>
<comment type="caution">
    <text evidence="2">The sequence shown here is derived from an EMBL/GenBank/DDBJ whole genome shotgun (WGS) entry which is preliminary data.</text>
</comment>
<sequence>MQDKSIDYMKEPFRVRMKDHFRLDKTEYMLTKFAKSVTHEVDGVIYTPTEAPYNLGGFECEEPIFKFVASEGGGIPGLDGSISEHRLLQYIDSMPK</sequence>